<keyword evidence="2" id="KW-0863">Zinc-finger</keyword>
<keyword evidence="3" id="KW-0862">Zinc</keyword>
<evidence type="ECO:0000259" key="4">
    <source>
        <dbReference type="PROSITE" id="PS50089"/>
    </source>
</evidence>
<sequence>MDETCAICWNNMDENKIELFCKHSFHIECIETLYESKSCLKYCPCCRFHGIDVKQEIQNKINKINSLLSTNNEINLDPLSYNKIFIEDENESENIILYEHFDNVLFNYDDNDSFTGQFDMHECWPWRNTYGYSYNYGYTVTLKYPNQNNILREALAISSLHRQEITINPITKIVCFKFHDLFKTREKKEINWKLLLQYDKEIKLYQQQIAQNI</sequence>
<dbReference type="GO" id="GO:0008270">
    <property type="term" value="F:zinc ion binding"/>
    <property type="evidence" value="ECO:0007669"/>
    <property type="project" value="UniProtKB-KW"/>
</dbReference>
<dbReference type="Gene3D" id="3.30.40.10">
    <property type="entry name" value="Zinc/RING finger domain, C3HC4 (zinc finger)"/>
    <property type="match status" value="1"/>
</dbReference>
<reference evidence="5" key="1">
    <citation type="journal article" date="2020" name="Nature">
        <title>Giant virus diversity and host interactions through global metagenomics.</title>
        <authorList>
            <person name="Schulz F."/>
            <person name="Roux S."/>
            <person name="Paez-Espino D."/>
            <person name="Jungbluth S."/>
            <person name="Walsh D.A."/>
            <person name="Denef V.J."/>
            <person name="McMahon K.D."/>
            <person name="Konstantinidis K.T."/>
            <person name="Eloe-Fadrosh E.A."/>
            <person name="Kyrpides N.C."/>
            <person name="Woyke T."/>
        </authorList>
    </citation>
    <scope>NUCLEOTIDE SEQUENCE</scope>
    <source>
        <strain evidence="5">GVMAG-M-3300023179-71</strain>
    </source>
</reference>
<evidence type="ECO:0000256" key="2">
    <source>
        <dbReference type="ARBA" id="ARBA00022771"/>
    </source>
</evidence>
<dbReference type="InterPro" id="IPR013083">
    <property type="entry name" value="Znf_RING/FYVE/PHD"/>
</dbReference>
<dbReference type="InterPro" id="IPR018957">
    <property type="entry name" value="Znf_C3HC4_RING-type"/>
</dbReference>
<keyword evidence="1" id="KW-0479">Metal-binding</keyword>
<evidence type="ECO:0000313" key="5">
    <source>
        <dbReference type="EMBL" id="QHT75798.1"/>
    </source>
</evidence>
<protein>
    <recommendedName>
        <fullName evidence="4">RING-type domain-containing protein</fullName>
    </recommendedName>
</protein>
<feature type="domain" description="RING-type" evidence="4">
    <location>
        <begin position="5"/>
        <end position="47"/>
    </location>
</feature>
<accession>A0A6C0H5G0</accession>
<organism evidence="5">
    <name type="scientific">viral metagenome</name>
    <dbReference type="NCBI Taxonomy" id="1070528"/>
    <lineage>
        <taxon>unclassified sequences</taxon>
        <taxon>metagenomes</taxon>
        <taxon>organismal metagenomes</taxon>
    </lineage>
</organism>
<dbReference type="Pfam" id="PF00097">
    <property type="entry name" value="zf-C3HC4"/>
    <property type="match status" value="1"/>
</dbReference>
<dbReference type="EMBL" id="MN739882">
    <property type="protein sequence ID" value="QHT75798.1"/>
    <property type="molecule type" value="Genomic_DNA"/>
</dbReference>
<evidence type="ECO:0000256" key="3">
    <source>
        <dbReference type="ARBA" id="ARBA00022833"/>
    </source>
</evidence>
<dbReference type="AlphaFoldDB" id="A0A6C0H5G0"/>
<evidence type="ECO:0000256" key="1">
    <source>
        <dbReference type="ARBA" id="ARBA00022723"/>
    </source>
</evidence>
<dbReference type="InterPro" id="IPR001841">
    <property type="entry name" value="Znf_RING"/>
</dbReference>
<proteinExistence type="predicted"/>
<dbReference type="PROSITE" id="PS50089">
    <property type="entry name" value="ZF_RING_2"/>
    <property type="match status" value="1"/>
</dbReference>
<name>A0A6C0H5G0_9ZZZZ</name>
<dbReference type="SUPFAM" id="SSF57850">
    <property type="entry name" value="RING/U-box"/>
    <property type="match status" value="1"/>
</dbReference>